<protein>
    <submittedName>
        <fullName evidence="2">Uncharacterized protein</fullName>
    </submittedName>
</protein>
<evidence type="ECO:0000313" key="2">
    <source>
        <dbReference type="EMBL" id="PIV70631.1"/>
    </source>
</evidence>
<evidence type="ECO:0000313" key="3">
    <source>
        <dbReference type="Proteomes" id="UP000228762"/>
    </source>
</evidence>
<accession>A0A2M7EJ69</accession>
<reference evidence="3" key="1">
    <citation type="submission" date="2017-09" db="EMBL/GenBank/DDBJ databases">
        <title>Depth-based differentiation of microbial function through sediment-hosted aquifers and enrichment of novel symbionts in the deep terrestrial subsurface.</title>
        <authorList>
            <person name="Probst A.J."/>
            <person name="Ladd B."/>
            <person name="Jarett J.K."/>
            <person name="Geller-Mcgrath D.E."/>
            <person name="Sieber C.M.K."/>
            <person name="Emerson J.B."/>
            <person name="Anantharaman K."/>
            <person name="Thomas B.C."/>
            <person name="Malmstrom R."/>
            <person name="Stieglmeier M."/>
            <person name="Klingl A."/>
            <person name="Woyke T."/>
            <person name="Ryan C.M."/>
            <person name="Banfield J.F."/>
        </authorList>
    </citation>
    <scope>NUCLEOTIDE SEQUENCE [LARGE SCALE GENOMIC DNA]</scope>
</reference>
<feature type="region of interest" description="Disordered" evidence="1">
    <location>
        <begin position="1"/>
        <end position="20"/>
    </location>
</feature>
<dbReference type="Proteomes" id="UP000228762">
    <property type="component" value="Unassembled WGS sequence"/>
</dbReference>
<feature type="compositionally biased region" description="Polar residues" evidence="1">
    <location>
        <begin position="8"/>
        <end position="20"/>
    </location>
</feature>
<dbReference type="AlphaFoldDB" id="A0A2M7EJ69"/>
<comment type="caution">
    <text evidence="2">The sequence shown here is derived from an EMBL/GenBank/DDBJ whole genome shotgun (WGS) entry which is preliminary data.</text>
</comment>
<sequence>DNDINIASPETSNKQPTNAVEQIETVQPPEVEMTPQQETIITTEQIKASQIPEVTTEQEVTATNQTDIPENYSK</sequence>
<feature type="region of interest" description="Disordered" evidence="1">
    <location>
        <begin position="51"/>
        <end position="74"/>
    </location>
</feature>
<dbReference type="EMBL" id="PFEV01000201">
    <property type="protein sequence ID" value="PIV70631.1"/>
    <property type="molecule type" value="Genomic_DNA"/>
</dbReference>
<name>A0A2M7EJ69_9BACT</name>
<organism evidence="2 3">
    <name type="scientific">Candidatus Roizmanbacteria bacterium CG17_big_fil_post_rev_8_21_14_2_50_39_7</name>
    <dbReference type="NCBI Taxonomy" id="1974858"/>
    <lineage>
        <taxon>Bacteria</taxon>
        <taxon>Candidatus Roizmaniibacteriota</taxon>
    </lineage>
</organism>
<feature type="compositionally biased region" description="Polar residues" evidence="1">
    <location>
        <begin position="52"/>
        <end position="74"/>
    </location>
</feature>
<proteinExistence type="predicted"/>
<feature type="non-terminal residue" evidence="2">
    <location>
        <position position="74"/>
    </location>
</feature>
<evidence type="ECO:0000256" key="1">
    <source>
        <dbReference type="SAM" id="MobiDB-lite"/>
    </source>
</evidence>
<gene>
    <name evidence="2" type="ORF">COW57_04295</name>
</gene>
<feature type="non-terminal residue" evidence="2">
    <location>
        <position position="1"/>
    </location>
</feature>